<dbReference type="AlphaFoldDB" id="N0BAY8"/>
<evidence type="ECO:0000313" key="8">
    <source>
        <dbReference type="Proteomes" id="UP000013307"/>
    </source>
</evidence>
<sequence>MKAKVYDLKGEVVEEIELPSVFDTEYRPDIIRKAIHSLQSRRRQPYGPSPLAGINYSAENWGPGHGYARVPRLKTGSRAVKVPQAVGGRRAHPPKVQKIWEEKINKKEMRKALCSAIAATVNAQLVSERPHIFSGELPKIVVDDLQNLKKTKEVVEALKAIGVYEDVERAKSRKRYRAGKGKMRGRRYIVKKSVLIVAGEKSDILNSARNLAGVDVVVARNLNVELLAPGAKAGRLTVWTKSAIEALEGWLC</sequence>
<dbReference type="Proteomes" id="UP000013307">
    <property type="component" value="Chromosome"/>
</dbReference>
<name>N0BAY8_9EURY</name>
<evidence type="ECO:0000256" key="6">
    <source>
        <dbReference type="HAMAP-Rule" id="MF_01328"/>
    </source>
</evidence>
<dbReference type="RefSeq" id="WP_015589762.1">
    <property type="nucleotide sequence ID" value="NC_021169.1"/>
</dbReference>
<evidence type="ECO:0000256" key="5">
    <source>
        <dbReference type="ARBA" id="ARBA00023274"/>
    </source>
</evidence>
<keyword evidence="8" id="KW-1185">Reference proteome</keyword>
<dbReference type="InterPro" id="IPR045240">
    <property type="entry name" value="Ribosomal_uL4_euk/arch"/>
</dbReference>
<dbReference type="SUPFAM" id="SSF52166">
    <property type="entry name" value="Ribosomal protein L4"/>
    <property type="match status" value="1"/>
</dbReference>
<comment type="function">
    <text evidence="6">Forms part of the polypeptide exit tunnel.</text>
</comment>
<evidence type="ECO:0000256" key="2">
    <source>
        <dbReference type="ARBA" id="ARBA00022730"/>
    </source>
</evidence>
<dbReference type="Pfam" id="PF00573">
    <property type="entry name" value="Ribosomal_L4"/>
    <property type="match status" value="1"/>
</dbReference>
<comment type="subunit">
    <text evidence="6">Part of the 50S ribosomal subunit.</text>
</comment>
<keyword evidence="3 6" id="KW-0694">RNA-binding</keyword>
<dbReference type="HAMAP" id="MF_01328_A">
    <property type="entry name" value="Ribosomal_uL4_A"/>
    <property type="match status" value="1"/>
</dbReference>
<dbReference type="HOGENOM" id="CLU_026535_0_0_2"/>
<dbReference type="InterPro" id="IPR023574">
    <property type="entry name" value="Ribosomal_uL4_dom_sf"/>
</dbReference>
<dbReference type="GeneID" id="15391773"/>
<dbReference type="Gene3D" id="3.40.1370.10">
    <property type="match status" value="1"/>
</dbReference>
<keyword evidence="2 6" id="KW-0699">rRNA-binding</keyword>
<evidence type="ECO:0000256" key="4">
    <source>
        <dbReference type="ARBA" id="ARBA00022980"/>
    </source>
</evidence>
<dbReference type="GO" id="GO:0005840">
    <property type="term" value="C:ribosome"/>
    <property type="evidence" value="ECO:0007669"/>
    <property type="project" value="UniProtKB-KW"/>
</dbReference>
<protein>
    <recommendedName>
        <fullName evidence="6">Large ribosomal subunit protein uL4</fullName>
    </recommendedName>
</protein>
<keyword evidence="4 6" id="KW-0689">Ribosomal protein</keyword>
<comment type="function">
    <text evidence="6">One of the primary rRNA binding proteins, this protein initially binds near the 5'-end of the 23S rRNA. It is important during the early stages of 50S assembly. It makes multiple contacts with different domains of the 23S rRNA in the assembled 50S subunit and ribosome.</text>
</comment>
<dbReference type="GO" id="GO:0019843">
    <property type="term" value="F:rRNA binding"/>
    <property type="evidence" value="ECO:0007669"/>
    <property type="project" value="UniProtKB-UniRule"/>
</dbReference>
<dbReference type="EMBL" id="CP005290">
    <property type="protein sequence ID" value="AGK60163.1"/>
    <property type="molecule type" value="Genomic_DNA"/>
</dbReference>
<dbReference type="NCBIfam" id="TIGR03672">
    <property type="entry name" value="rpl4p_arch"/>
    <property type="match status" value="1"/>
</dbReference>
<organism evidence="7 8">
    <name type="scientific">Archaeoglobus sulfaticallidus PM70-1</name>
    <dbReference type="NCBI Taxonomy" id="387631"/>
    <lineage>
        <taxon>Archaea</taxon>
        <taxon>Methanobacteriati</taxon>
        <taxon>Methanobacteriota</taxon>
        <taxon>Archaeoglobi</taxon>
        <taxon>Archaeoglobales</taxon>
        <taxon>Archaeoglobaceae</taxon>
        <taxon>Archaeoglobus</taxon>
    </lineage>
</organism>
<comment type="similarity">
    <text evidence="1 6">Belongs to the universal ribosomal protein uL4 family.</text>
</comment>
<dbReference type="PANTHER" id="PTHR19431">
    <property type="entry name" value="60S RIBOSOMAL PROTEIN L4"/>
    <property type="match status" value="1"/>
</dbReference>
<dbReference type="GO" id="GO:0003735">
    <property type="term" value="F:structural constituent of ribosome"/>
    <property type="evidence" value="ECO:0007669"/>
    <property type="project" value="InterPro"/>
</dbReference>
<dbReference type="InterPro" id="IPR019970">
    <property type="entry name" value="Ribosomall_uL4-arc"/>
</dbReference>
<dbReference type="OrthoDB" id="10737at2157"/>
<dbReference type="GO" id="GO:1990904">
    <property type="term" value="C:ribonucleoprotein complex"/>
    <property type="evidence" value="ECO:0007669"/>
    <property type="project" value="UniProtKB-KW"/>
</dbReference>
<proteinExistence type="inferred from homology"/>
<evidence type="ECO:0000256" key="3">
    <source>
        <dbReference type="ARBA" id="ARBA00022884"/>
    </source>
</evidence>
<dbReference type="InterPro" id="IPR002136">
    <property type="entry name" value="Ribosomal_uL4"/>
</dbReference>
<reference evidence="7 8" key="1">
    <citation type="journal article" date="2013" name="Genome Announc.">
        <title>Complete Genome Sequence of the Thermophilic and Facultatively Chemolithoautotrophic Sulfate Reducer Archaeoglobus sulfaticallidus Strain PM70-1T.</title>
        <authorList>
            <person name="Stokke R."/>
            <person name="Hocking W.P."/>
            <person name="Steinsbu B.O."/>
            <person name="Steen I.H."/>
        </authorList>
    </citation>
    <scope>NUCLEOTIDE SEQUENCE [LARGE SCALE GENOMIC DNA]</scope>
    <source>
        <strain evidence="7">PM70-1</strain>
    </source>
</reference>
<gene>
    <name evidence="6" type="primary">rpl4</name>
    <name evidence="7" type="ORF">Asulf_00127</name>
</gene>
<dbReference type="eggNOG" id="arCOG04071">
    <property type="taxonomic scope" value="Archaea"/>
</dbReference>
<keyword evidence="5 6" id="KW-0687">Ribonucleoprotein</keyword>
<dbReference type="GO" id="GO:0006412">
    <property type="term" value="P:translation"/>
    <property type="evidence" value="ECO:0007669"/>
    <property type="project" value="UniProtKB-UniRule"/>
</dbReference>
<accession>N0BAY8</accession>
<evidence type="ECO:0000256" key="1">
    <source>
        <dbReference type="ARBA" id="ARBA00010528"/>
    </source>
</evidence>
<dbReference type="STRING" id="387631.Asulf_00127"/>
<dbReference type="KEGG" id="ast:Asulf_00127"/>
<evidence type="ECO:0000313" key="7">
    <source>
        <dbReference type="EMBL" id="AGK60163.1"/>
    </source>
</evidence>